<comment type="caution">
    <text evidence="1">The sequence shown here is derived from an EMBL/GenBank/DDBJ whole genome shotgun (WGS) entry which is preliminary data.</text>
</comment>
<sequence length="140" mass="16744">MQKVVLGMKYEPFYKFFQDHFQGDFDICETNINKFEDVSIYVAQYNPEVLIFAEQFLEFEDEDNKDEKIFELINSISKNVRVCYMCIRNIDDPFFDQLKDVGITDIFYTPEIDMNRIKQQLKKRANKDNVVFYGTTEPIN</sequence>
<proteinExistence type="predicted"/>
<dbReference type="RefSeq" id="WP_001174781.1">
    <property type="nucleotide sequence ID" value="NZ_NFCF01000063.1"/>
</dbReference>
<evidence type="ECO:0000313" key="1">
    <source>
        <dbReference type="EMBL" id="OTW50801.1"/>
    </source>
</evidence>
<gene>
    <name evidence="1" type="ORF">BK699_09635</name>
</gene>
<evidence type="ECO:0008006" key="3">
    <source>
        <dbReference type="Google" id="ProtNLM"/>
    </source>
</evidence>
<dbReference type="AlphaFoldDB" id="A0A242WD29"/>
<reference evidence="1 2" key="1">
    <citation type="submission" date="2016-10" db="EMBL/GenBank/DDBJ databases">
        <title>Comparative genomics of Bacillus thuringiensis reveals a path to pathogens against multiple invertebrate hosts.</title>
        <authorList>
            <person name="Zheng J."/>
            <person name="Gao Q."/>
            <person name="Liu H."/>
            <person name="Peng D."/>
            <person name="Ruan L."/>
            <person name="Sun M."/>
        </authorList>
    </citation>
    <scope>NUCLEOTIDE SEQUENCE [LARGE SCALE GENOMIC DNA]</scope>
    <source>
        <strain evidence="1">BGSC 4AC1</strain>
    </source>
</reference>
<dbReference type="EMBL" id="NFCF01000063">
    <property type="protein sequence ID" value="OTW50801.1"/>
    <property type="molecule type" value="Genomic_DNA"/>
</dbReference>
<dbReference type="Proteomes" id="UP000195152">
    <property type="component" value="Unassembled WGS sequence"/>
</dbReference>
<protein>
    <recommendedName>
        <fullName evidence="3">Response regulator</fullName>
    </recommendedName>
</protein>
<organism evidence="1 2">
    <name type="scientific">Bacillus thuringiensis serovar mexicanensis</name>
    <dbReference type="NCBI Taxonomy" id="180868"/>
    <lineage>
        <taxon>Bacteria</taxon>
        <taxon>Bacillati</taxon>
        <taxon>Bacillota</taxon>
        <taxon>Bacilli</taxon>
        <taxon>Bacillales</taxon>
        <taxon>Bacillaceae</taxon>
        <taxon>Bacillus</taxon>
        <taxon>Bacillus cereus group</taxon>
    </lineage>
</organism>
<name>A0A242WD29_BACTU</name>
<evidence type="ECO:0000313" key="2">
    <source>
        <dbReference type="Proteomes" id="UP000195152"/>
    </source>
</evidence>
<accession>A0A242WD29</accession>